<organism evidence="3 4">
    <name type="scientific">Saccoglossus kowalevskii</name>
    <name type="common">Acorn worm</name>
    <dbReference type="NCBI Taxonomy" id="10224"/>
    <lineage>
        <taxon>Eukaryota</taxon>
        <taxon>Metazoa</taxon>
        <taxon>Hemichordata</taxon>
        <taxon>Enteropneusta</taxon>
        <taxon>Harrimaniidae</taxon>
        <taxon>Saccoglossus</taxon>
    </lineage>
</organism>
<evidence type="ECO:0000256" key="1">
    <source>
        <dbReference type="SAM" id="MobiDB-lite"/>
    </source>
</evidence>
<evidence type="ECO:0000313" key="4">
    <source>
        <dbReference type="RefSeq" id="XP_006811731.1"/>
    </source>
</evidence>
<dbReference type="Proteomes" id="UP000694865">
    <property type="component" value="Unplaced"/>
</dbReference>
<reference evidence="4" key="1">
    <citation type="submission" date="2025-08" db="UniProtKB">
        <authorList>
            <consortium name="RefSeq"/>
        </authorList>
    </citation>
    <scope>IDENTIFICATION</scope>
    <source>
        <tissue evidence="4">Testes</tissue>
    </source>
</reference>
<feature type="transmembrane region" description="Helical" evidence="2">
    <location>
        <begin position="562"/>
        <end position="588"/>
    </location>
</feature>
<sequence>MMNVKERKRIVAELLSQHSDKPPHDVEERKRIVNELLAQHDEKLKKKKSFGNKSYHNCERLISPHTASRKRSAPLPVVEQLSIPNNTVYVESVPMVNPVLEMNKSTQPCQKLICASSVQVSPLIASQSLITINPVPENGVHTAMPIEMNMDTTPIENTDSVFPVNLSDVSTKHDGIPLVGSNPSLPGISLMNQPYLQDNSPLVVSVVLDESSVESPEHGSHMNASNECESLQQLQPCSIVTKTTKATTIPKHKSNATAKMQCKKMPFFARISFKKWTYEGKKYCHYPSSKFLLMYGFNPHTCLEMSSNHCRRSAMNCQALTVADFMELYYTSEKIKDYKLNITIDNIKISKHYLLMLLWLEHFFGVTISSSEILSISCLVRVKYEALLRVYKRCKGCNDFKELYKLITYLQSDVFTATTASKGILNRCNYAKALGSFCKKSIYCCETCQRESLKAKLNQPVLKTNENSERQGSNNIHTDTSLDSSSAVNQSQSVVYSYVVEDGKVVLASKTFGKPRMNSTAMQVKKEPVDAGTKLKAHYSEASNVCEVAKKILASHIPEKSYTLVMVVHLVVVMVVHLVVVMMVHLVVVMVVHLVVVMVVHLVVVMVVHLVVVMVVHLARIFARYAIEHTKQNQCVKVDYYTLPSPKLLLLAGMCYETCKTITTSTCRPSGATFPSLTFKDLLELRCTAERVCSMKGLYITIDGLVTNNSMSILTGWLNHFFGLNHSIASIRELLGHAQETYYCYLYRQPDQYHHSSWHDMKKYLNSHISIVVNFAAQYSITSDAAFKEMPFSQILAKSAYANILCVVAETNNDIIMFGSNHDHSYSTDRQPIMNQQANKPTSTVSGQSGVSRDVESVNYSDLQPPVHDIQDNTEINACVQSSIESCSHALPTHAKPEMQEFSTDCQVNSGISMFIGTKLKNRWNRIKRLLSSQEDRDMFKYLLDFYDVMCEKDSDLEENPWQYIDNLPISSVFTKFTKKDKKTVADIKEYIKENESRIRTSDRSTYAQFIYAGDTKPEITETMETIIQEEQQLEIDIYEDMNDVCFVGDV</sequence>
<keyword evidence="3" id="KW-1185">Reference proteome</keyword>
<protein>
    <submittedName>
        <fullName evidence="4">Uncharacterized protein LOC102807919</fullName>
    </submittedName>
</protein>
<dbReference type="GeneID" id="102807919"/>
<gene>
    <name evidence="4" type="primary">LOC102807919</name>
</gene>
<dbReference type="RefSeq" id="XP_006811731.1">
    <property type="nucleotide sequence ID" value="XM_006811668.1"/>
</dbReference>
<evidence type="ECO:0000313" key="3">
    <source>
        <dbReference type="Proteomes" id="UP000694865"/>
    </source>
</evidence>
<name>A0ABM0LVE0_SACKO</name>
<keyword evidence="2" id="KW-0472">Membrane</keyword>
<accession>A0ABM0LVE0</accession>
<evidence type="ECO:0000256" key="2">
    <source>
        <dbReference type="SAM" id="Phobius"/>
    </source>
</evidence>
<feature type="region of interest" description="Disordered" evidence="1">
    <location>
        <begin position="460"/>
        <end position="485"/>
    </location>
</feature>
<feature type="compositionally biased region" description="Polar residues" evidence="1">
    <location>
        <begin position="461"/>
        <end position="483"/>
    </location>
</feature>
<proteinExistence type="predicted"/>
<keyword evidence="2" id="KW-1133">Transmembrane helix</keyword>
<keyword evidence="2" id="KW-0812">Transmembrane</keyword>
<feature type="transmembrane region" description="Helical" evidence="2">
    <location>
        <begin position="594"/>
        <end position="619"/>
    </location>
</feature>